<feature type="compositionally biased region" description="Polar residues" evidence="1">
    <location>
        <begin position="631"/>
        <end position="646"/>
    </location>
</feature>
<feature type="compositionally biased region" description="Basic and acidic residues" evidence="1">
    <location>
        <begin position="691"/>
        <end position="707"/>
    </location>
</feature>
<dbReference type="Proteomes" id="UP000079169">
    <property type="component" value="Unplaced"/>
</dbReference>
<dbReference type="KEGG" id="dci:103511395"/>
<name>A0A1S3D4W4_DIACI</name>
<feature type="compositionally biased region" description="Basic and acidic residues" evidence="1">
    <location>
        <begin position="311"/>
        <end position="326"/>
    </location>
</feature>
<feature type="compositionally biased region" description="Polar residues" evidence="1">
    <location>
        <begin position="658"/>
        <end position="669"/>
    </location>
</feature>
<dbReference type="GeneID" id="103511395"/>
<feature type="compositionally biased region" description="Polar residues" evidence="1">
    <location>
        <begin position="680"/>
        <end position="690"/>
    </location>
</feature>
<accession>A0A1S3D4W4</accession>
<dbReference type="RefSeq" id="XP_008474341.2">
    <property type="nucleotide sequence ID" value="XM_008476119.3"/>
</dbReference>
<gene>
    <name evidence="3" type="primary">LOC103511395</name>
</gene>
<evidence type="ECO:0000313" key="3">
    <source>
        <dbReference type="RefSeq" id="XP_008474341.2"/>
    </source>
</evidence>
<feature type="region of interest" description="Disordered" evidence="1">
    <location>
        <begin position="300"/>
        <end position="331"/>
    </location>
</feature>
<keyword evidence="2" id="KW-1185">Reference proteome</keyword>
<feature type="region of interest" description="Disordered" evidence="1">
    <location>
        <begin position="401"/>
        <end position="420"/>
    </location>
</feature>
<proteinExistence type="predicted"/>
<reference evidence="3" key="1">
    <citation type="submission" date="2025-08" db="UniProtKB">
        <authorList>
            <consortium name="RefSeq"/>
        </authorList>
    </citation>
    <scope>IDENTIFICATION</scope>
</reference>
<protein>
    <submittedName>
        <fullName evidence="3">Uncharacterized protein LOC103511395</fullName>
    </submittedName>
</protein>
<feature type="region of interest" description="Disordered" evidence="1">
    <location>
        <begin position="364"/>
        <end position="386"/>
    </location>
</feature>
<feature type="compositionally biased region" description="Basic and acidic residues" evidence="1">
    <location>
        <begin position="371"/>
        <end position="386"/>
    </location>
</feature>
<evidence type="ECO:0000256" key="1">
    <source>
        <dbReference type="SAM" id="MobiDB-lite"/>
    </source>
</evidence>
<dbReference type="PaxDb" id="121845-A0A1S3D4W4"/>
<feature type="compositionally biased region" description="Polar residues" evidence="1">
    <location>
        <begin position="182"/>
        <end position="192"/>
    </location>
</feature>
<sequence length="707" mass="79873">MNQSRCKNKTVDFFKKTYQGAREMFTSMHSPSSRCHHDYPVRSEPRIDFYVAFEEVDFVIAPELITLCNKLSTKIQNRSDAIQTSDGFISAVSCGETCDLTHPEAGKFNEEMTTSNNQYNRCCGLSSVTNADTTLTSEISSTSNIPYTNSNMAAVKSESPSNTDADFVQNYRIPTCSSMTTLKQMSNESDFTSPKVKQRVTPHERIKSENGSTNSQSSDDERKKKKNITVKIIKMKGVEKQNKEDEGMGRAVPIFTIDTLGNSKIEIVSSQSSTRLEATLKNTNTNVLIKNKREFLSQAVNTSSTEVEDKDADKESTQDATKELKSSKGGTNIQEPLERFEMVTVDPTFSSITKFDSAGSMQITQRPVRGKTREKSENKFGLHQTDDRLSPRVFSIRALRPQSPGQSVRSSEHKSLSYNTSGTLHRLKRGKSMLPVPMKSHRSSYMKTIDRRESHALYSLTDTSPSTNPSLHTSKTVYLSRHKDHPSVIKRQISEAIPGRKPSIRHNDKTANMARGVNKSDVNKKDVNLLYKARIKKLDSVPKVKVDGVKKKQCDIKKSSIYLKRAHKKKPIENKSKLKLKKKGLYLRLDEPMNDNKAMKKRAEEILTLWKTETELRNRKSKHHSRKSEATLENQNEPAKVENQSEPCKIEIDEIGNRSPTPKSKQSEAQIIDSMEPDIKQSSYSTSTYCKDTESNIEREINNHPTP</sequence>
<feature type="region of interest" description="Disordered" evidence="1">
    <location>
        <begin position="182"/>
        <end position="226"/>
    </location>
</feature>
<feature type="region of interest" description="Disordered" evidence="1">
    <location>
        <begin position="616"/>
        <end position="707"/>
    </location>
</feature>
<evidence type="ECO:0000313" key="2">
    <source>
        <dbReference type="Proteomes" id="UP000079169"/>
    </source>
</evidence>
<dbReference type="AlphaFoldDB" id="A0A1S3D4W4"/>
<organism evidence="2 3">
    <name type="scientific">Diaphorina citri</name>
    <name type="common">Asian citrus psyllid</name>
    <dbReference type="NCBI Taxonomy" id="121845"/>
    <lineage>
        <taxon>Eukaryota</taxon>
        <taxon>Metazoa</taxon>
        <taxon>Ecdysozoa</taxon>
        <taxon>Arthropoda</taxon>
        <taxon>Hexapoda</taxon>
        <taxon>Insecta</taxon>
        <taxon>Pterygota</taxon>
        <taxon>Neoptera</taxon>
        <taxon>Paraneoptera</taxon>
        <taxon>Hemiptera</taxon>
        <taxon>Sternorrhyncha</taxon>
        <taxon>Psylloidea</taxon>
        <taxon>Psyllidae</taxon>
        <taxon>Diaphorininae</taxon>
        <taxon>Diaphorina</taxon>
    </lineage>
</organism>